<feature type="region of interest" description="Disordered" evidence="1">
    <location>
        <begin position="24"/>
        <end position="45"/>
    </location>
</feature>
<dbReference type="EMBL" id="CP011770">
    <property type="protein sequence ID" value="AKM09933.1"/>
    <property type="molecule type" value="Genomic_DNA"/>
</dbReference>
<keyword evidence="3" id="KW-1185">Reference proteome</keyword>
<dbReference type="PATRIC" id="fig|1348774.3.peg.1674"/>
<organism evidence="2 3">
    <name type="scientific">Croceicoccus naphthovorans</name>
    <dbReference type="NCBI Taxonomy" id="1348774"/>
    <lineage>
        <taxon>Bacteria</taxon>
        <taxon>Pseudomonadati</taxon>
        <taxon>Pseudomonadota</taxon>
        <taxon>Alphaproteobacteria</taxon>
        <taxon>Sphingomonadales</taxon>
        <taxon>Erythrobacteraceae</taxon>
        <taxon>Croceicoccus</taxon>
    </lineage>
</organism>
<dbReference type="AlphaFoldDB" id="A0A0G3XHQ4"/>
<gene>
    <name evidence="2" type="ORF">AB433_07990</name>
</gene>
<dbReference type="STRING" id="1348774.AB433_07990"/>
<proteinExistence type="predicted"/>
<evidence type="ECO:0000256" key="1">
    <source>
        <dbReference type="SAM" id="MobiDB-lite"/>
    </source>
</evidence>
<evidence type="ECO:0000313" key="2">
    <source>
        <dbReference type="EMBL" id="AKM09933.1"/>
    </source>
</evidence>
<evidence type="ECO:0000313" key="3">
    <source>
        <dbReference type="Proteomes" id="UP000035287"/>
    </source>
</evidence>
<dbReference type="KEGG" id="cna:AB433_07990"/>
<protein>
    <submittedName>
        <fullName evidence="2">Uncharacterized protein</fullName>
    </submittedName>
</protein>
<dbReference type="Proteomes" id="UP000035287">
    <property type="component" value="Chromosome"/>
</dbReference>
<accession>A0A0G3XHQ4</accession>
<sequence length="114" mass="12144">MPGGAASRHARVARLFIGSRRVSGARGPPFGAKGSKKPAKAMRPAGEKLREWVRSAAKRQDGIAPRRAGPWGRRCAGIDAVSTIVVLASLAVRHPGGTKHIFVPACMVAVWRTR</sequence>
<reference evidence="2 3" key="1">
    <citation type="submission" date="2015-06" db="EMBL/GenBank/DDBJ databases">
        <authorList>
            <person name="Zeng Y."/>
            <person name="Huang Y."/>
        </authorList>
    </citation>
    <scope>NUCLEOTIDE SEQUENCE [LARGE SCALE GENOMIC DNA]</scope>
    <source>
        <strain evidence="2 3">PQ-2</strain>
    </source>
</reference>
<name>A0A0G3XHQ4_9SPHN</name>